<name>A0ABP5ZZF8_9ACTN</name>
<comment type="caution">
    <text evidence="2">The sequence shown here is derived from an EMBL/GenBank/DDBJ whole genome shotgun (WGS) entry which is preliminary data.</text>
</comment>
<dbReference type="NCBIfam" id="NF038156">
    <property type="entry name" value="lant_syn_V_LxmK"/>
    <property type="match status" value="1"/>
</dbReference>
<keyword evidence="3" id="KW-1185">Reference proteome</keyword>
<dbReference type="Pfam" id="PF01636">
    <property type="entry name" value="APH"/>
    <property type="match status" value="1"/>
</dbReference>
<dbReference type="Gene3D" id="3.90.1200.10">
    <property type="match status" value="1"/>
</dbReference>
<reference evidence="3" key="1">
    <citation type="journal article" date="2019" name="Int. J. Syst. Evol. Microbiol.">
        <title>The Global Catalogue of Microorganisms (GCM) 10K type strain sequencing project: providing services to taxonomists for standard genome sequencing and annotation.</title>
        <authorList>
            <consortium name="The Broad Institute Genomics Platform"/>
            <consortium name="The Broad Institute Genome Sequencing Center for Infectious Disease"/>
            <person name="Wu L."/>
            <person name="Ma J."/>
        </authorList>
    </citation>
    <scope>NUCLEOTIDE SEQUENCE [LARGE SCALE GENOMIC DNA]</scope>
    <source>
        <strain evidence="3">JCM 6923</strain>
    </source>
</reference>
<evidence type="ECO:0000313" key="3">
    <source>
        <dbReference type="Proteomes" id="UP001501721"/>
    </source>
</evidence>
<dbReference type="InterPro" id="IPR011009">
    <property type="entry name" value="Kinase-like_dom_sf"/>
</dbReference>
<evidence type="ECO:0000259" key="1">
    <source>
        <dbReference type="Pfam" id="PF01636"/>
    </source>
</evidence>
<protein>
    <recommendedName>
        <fullName evidence="1">Aminoglycoside phosphotransferase domain-containing protein</fullName>
    </recommendedName>
</protein>
<organism evidence="2 3">
    <name type="scientific">Streptomyces graminearus</name>
    <dbReference type="NCBI Taxonomy" id="284030"/>
    <lineage>
        <taxon>Bacteria</taxon>
        <taxon>Bacillati</taxon>
        <taxon>Actinomycetota</taxon>
        <taxon>Actinomycetes</taxon>
        <taxon>Kitasatosporales</taxon>
        <taxon>Streptomycetaceae</taxon>
        <taxon>Streptomyces</taxon>
    </lineage>
</organism>
<gene>
    <name evidence="2" type="ORF">GCM10010422_68610</name>
</gene>
<dbReference type="Proteomes" id="UP001501721">
    <property type="component" value="Unassembled WGS sequence"/>
</dbReference>
<feature type="domain" description="Aminoglycoside phosphotransferase" evidence="1">
    <location>
        <begin position="70"/>
        <end position="256"/>
    </location>
</feature>
<dbReference type="EMBL" id="BAAATL010000039">
    <property type="protein sequence ID" value="GAA2507688.1"/>
    <property type="molecule type" value="Genomic_DNA"/>
</dbReference>
<accession>A0ABP5ZZF8</accession>
<dbReference type="SUPFAM" id="SSF56112">
    <property type="entry name" value="Protein kinase-like (PK-like)"/>
    <property type="match status" value="1"/>
</dbReference>
<proteinExistence type="predicted"/>
<dbReference type="InterPro" id="IPR002575">
    <property type="entry name" value="Aminoglycoside_PTrfase"/>
</dbReference>
<evidence type="ECO:0000313" key="2">
    <source>
        <dbReference type="EMBL" id="GAA2507688.1"/>
    </source>
</evidence>
<sequence length="374" mass="40450">MTVTTDLADHRYRALPADLAAVPEVERLLQGLGLGRLLPDRIVSYSGRNDNWSGPTTEGVEVFVKHLGGPTEDAKRRLRNLLAFEELLVTAPQQLSPLRGPRCLGWSEKDLLVAFELVPSAVSGAERADSGDYTQQDAFRVGAAIGTLHGLDRVGRVRLDASSPGLPPVAALTALSLEKHRTASAAELRLWSILQHDEELTAGIRTLRERESLAMQCPVHGDFRLDQLLFAGDVVHLLDFEELRRGDPARDIGAYVGEWLHRAIGKLSGPGRGADAAETAPSAKEMLGRATRELARTRPLIERFREGYGAAGTAPDAALRERSAAFAGWHLIDRVLAQSVQRSTLTPVQRAALGIARTLLVSPAAVTATLGLED</sequence>
<dbReference type="RefSeq" id="WP_346078264.1">
    <property type="nucleotide sequence ID" value="NZ_BAAATL010000039.1"/>
</dbReference>